<keyword evidence="6 7" id="KW-0472">Membrane</keyword>
<dbReference type="Gene3D" id="1.20.1250.20">
    <property type="entry name" value="MFS general substrate transporter like domains"/>
    <property type="match status" value="1"/>
</dbReference>
<feature type="transmembrane region" description="Helical" evidence="7">
    <location>
        <begin position="44"/>
        <end position="63"/>
    </location>
</feature>
<evidence type="ECO:0000256" key="4">
    <source>
        <dbReference type="ARBA" id="ARBA00022692"/>
    </source>
</evidence>
<dbReference type="InterPro" id="IPR020846">
    <property type="entry name" value="MFS_dom"/>
</dbReference>
<protein>
    <submittedName>
        <fullName evidence="9">DHA1 family multidrug resistance protein-like MFS transporter</fullName>
    </submittedName>
</protein>
<dbReference type="PROSITE" id="PS50850">
    <property type="entry name" value="MFS"/>
    <property type="match status" value="1"/>
</dbReference>
<feature type="transmembrane region" description="Helical" evidence="7">
    <location>
        <begin position="163"/>
        <end position="183"/>
    </location>
</feature>
<dbReference type="InterPro" id="IPR005829">
    <property type="entry name" value="Sugar_transporter_CS"/>
</dbReference>
<name>A0ABU1J5Z5_9BACL</name>
<feature type="transmembrane region" description="Helical" evidence="7">
    <location>
        <begin position="137"/>
        <end position="157"/>
    </location>
</feature>
<feature type="domain" description="Major facilitator superfamily (MFS) profile" evidence="8">
    <location>
        <begin position="10"/>
        <end position="394"/>
    </location>
</feature>
<sequence length="396" mass="42965">MFTFKNPNVILAVLMINMFIVMVGVGLITPILPQLIIEFGASGQAIGLLVAAYGITQFLLSPITGRQSDHYGRKIFIVTGMIVFAIAKLIFAVGDVLWMLYVSRLLEGVAAALIVPPMMAYVADITTTEKRARGNSLLSAAMSAGFIIGPGLGGLLAEYGTRIPLWVAAGAAMISVMFSIVCLPESLSRSHRQVARAGRTLQPSLFKQYAKSLQSKYAPLFILVLVMTFGLANFESVLGLYVTKRFQFSPQYIAIILTTGAVIGVMMQMFLVARTIKQFGEQKTIKACLLITSLAYIVLLLATHFWSILLLTSAIFFATAMLRPALNTQLSKMAGDEQGYVAGMNNAYMSMGNIIGPLLAGSLFDLHMFAPFMAGCIILFIAFMMTLRLSSSQTGR</sequence>
<comment type="subcellular location">
    <subcellularLocation>
        <location evidence="1">Cell membrane</location>
        <topology evidence="1">Multi-pass membrane protein</topology>
    </subcellularLocation>
</comment>
<accession>A0ABU1J5Z5</accession>
<evidence type="ECO:0000259" key="8">
    <source>
        <dbReference type="PROSITE" id="PS50850"/>
    </source>
</evidence>
<evidence type="ECO:0000256" key="1">
    <source>
        <dbReference type="ARBA" id="ARBA00004651"/>
    </source>
</evidence>
<dbReference type="InterPro" id="IPR001958">
    <property type="entry name" value="Tet-R_TetA/multi-R_MdtG-like"/>
</dbReference>
<dbReference type="PROSITE" id="PS00216">
    <property type="entry name" value="SUGAR_TRANSPORT_1"/>
    <property type="match status" value="1"/>
</dbReference>
<organism evidence="9 10">
    <name type="scientific">Paenibacillus hunanensis</name>
    <dbReference type="NCBI Taxonomy" id="539262"/>
    <lineage>
        <taxon>Bacteria</taxon>
        <taxon>Bacillati</taxon>
        <taxon>Bacillota</taxon>
        <taxon>Bacilli</taxon>
        <taxon>Bacillales</taxon>
        <taxon>Paenibacillaceae</taxon>
        <taxon>Paenibacillus</taxon>
    </lineage>
</organism>
<feature type="transmembrane region" description="Helical" evidence="7">
    <location>
        <begin position="252"/>
        <end position="272"/>
    </location>
</feature>
<dbReference type="EMBL" id="JAVDQH010000035">
    <property type="protein sequence ID" value="MDR6246650.1"/>
    <property type="molecule type" value="Genomic_DNA"/>
</dbReference>
<evidence type="ECO:0000313" key="10">
    <source>
        <dbReference type="Proteomes" id="UP001185028"/>
    </source>
</evidence>
<dbReference type="Pfam" id="PF07690">
    <property type="entry name" value="MFS_1"/>
    <property type="match status" value="1"/>
</dbReference>
<feature type="transmembrane region" description="Helical" evidence="7">
    <location>
        <begin position="105"/>
        <end position="125"/>
    </location>
</feature>
<feature type="transmembrane region" description="Helical" evidence="7">
    <location>
        <begin position="75"/>
        <end position="99"/>
    </location>
</feature>
<keyword evidence="3" id="KW-0813">Transport</keyword>
<feature type="transmembrane region" description="Helical" evidence="7">
    <location>
        <begin position="370"/>
        <end position="389"/>
    </location>
</feature>
<evidence type="ECO:0000256" key="5">
    <source>
        <dbReference type="ARBA" id="ARBA00022989"/>
    </source>
</evidence>
<keyword evidence="10" id="KW-1185">Reference proteome</keyword>
<dbReference type="PANTHER" id="PTHR23504:SF115">
    <property type="entry name" value="MULTIDRUG RESISTANCE PROTEIN 2"/>
    <property type="match status" value="1"/>
</dbReference>
<evidence type="ECO:0000256" key="2">
    <source>
        <dbReference type="ARBA" id="ARBA00007520"/>
    </source>
</evidence>
<gene>
    <name evidence="9" type="ORF">JOC58_004595</name>
</gene>
<comment type="caution">
    <text evidence="9">The sequence shown here is derived from an EMBL/GenBank/DDBJ whole genome shotgun (WGS) entry which is preliminary data.</text>
</comment>
<proteinExistence type="inferred from homology"/>
<comment type="similarity">
    <text evidence="2">Belongs to the major facilitator superfamily. TCR/Tet family.</text>
</comment>
<evidence type="ECO:0000256" key="3">
    <source>
        <dbReference type="ARBA" id="ARBA00022448"/>
    </source>
</evidence>
<dbReference type="Proteomes" id="UP001185028">
    <property type="component" value="Unassembled WGS sequence"/>
</dbReference>
<dbReference type="RefSeq" id="WP_188773988.1">
    <property type="nucleotide sequence ID" value="NZ_BMMB01000001.1"/>
</dbReference>
<evidence type="ECO:0000256" key="6">
    <source>
        <dbReference type="ARBA" id="ARBA00023136"/>
    </source>
</evidence>
<feature type="transmembrane region" description="Helical" evidence="7">
    <location>
        <begin position="9"/>
        <end position="32"/>
    </location>
</feature>
<reference evidence="9 10" key="1">
    <citation type="submission" date="2023-07" db="EMBL/GenBank/DDBJ databases">
        <title>Genomic Encyclopedia of Type Strains, Phase IV (KMG-IV): sequencing the most valuable type-strain genomes for metagenomic binning, comparative biology and taxonomic classification.</title>
        <authorList>
            <person name="Goeker M."/>
        </authorList>
    </citation>
    <scope>NUCLEOTIDE SEQUENCE [LARGE SCALE GENOMIC DNA]</scope>
    <source>
        <strain evidence="9 10">DSM 22170</strain>
    </source>
</reference>
<dbReference type="PANTHER" id="PTHR23504">
    <property type="entry name" value="MAJOR FACILITATOR SUPERFAMILY DOMAIN-CONTAINING PROTEIN 10"/>
    <property type="match status" value="1"/>
</dbReference>
<dbReference type="SUPFAM" id="SSF103473">
    <property type="entry name" value="MFS general substrate transporter"/>
    <property type="match status" value="1"/>
</dbReference>
<evidence type="ECO:0000256" key="7">
    <source>
        <dbReference type="SAM" id="Phobius"/>
    </source>
</evidence>
<keyword evidence="4 7" id="KW-0812">Transmembrane</keyword>
<evidence type="ECO:0000313" key="9">
    <source>
        <dbReference type="EMBL" id="MDR6246650.1"/>
    </source>
</evidence>
<dbReference type="InterPro" id="IPR036259">
    <property type="entry name" value="MFS_trans_sf"/>
</dbReference>
<dbReference type="PRINTS" id="PR01035">
    <property type="entry name" value="TCRTETA"/>
</dbReference>
<keyword evidence="5 7" id="KW-1133">Transmembrane helix</keyword>
<feature type="transmembrane region" description="Helical" evidence="7">
    <location>
        <begin position="217"/>
        <end position="240"/>
    </location>
</feature>
<dbReference type="InterPro" id="IPR011701">
    <property type="entry name" value="MFS"/>
</dbReference>